<gene>
    <name evidence="4" type="ORF">IW261DRAFT_1575404</name>
</gene>
<evidence type="ECO:0000313" key="4">
    <source>
        <dbReference type="EMBL" id="KAK0464104.1"/>
    </source>
</evidence>
<feature type="compositionally biased region" description="Basic and acidic residues" evidence="1">
    <location>
        <begin position="341"/>
        <end position="355"/>
    </location>
</feature>
<name>A0AA39NEM2_9AGAR</name>
<proteinExistence type="predicted"/>
<evidence type="ECO:0000313" key="5">
    <source>
        <dbReference type="Proteomes" id="UP001175227"/>
    </source>
</evidence>
<dbReference type="Gene3D" id="2.60.120.650">
    <property type="entry name" value="Cupin"/>
    <property type="match status" value="1"/>
</dbReference>
<dbReference type="AlphaFoldDB" id="A0AA39NEM2"/>
<evidence type="ECO:0000256" key="1">
    <source>
        <dbReference type="SAM" id="MobiDB-lite"/>
    </source>
</evidence>
<comment type="caution">
    <text evidence="4">The sequence shown here is derived from an EMBL/GenBank/DDBJ whole genome shotgun (WGS) entry which is preliminary data.</text>
</comment>
<keyword evidence="5" id="KW-1185">Reference proteome</keyword>
<dbReference type="Proteomes" id="UP001175227">
    <property type="component" value="Unassembled WGS sequence"/>
</dbReference>
<dbReference type="InterPro" id="IPR003347">
    <property type="entry name" value="JmjC_dom"/>
</dbReference>
<protein>
    <recommendedName>
        <fullName evidence="3">JmjC domain-containing protein</fullName>
    </recommendedName>
</protein>
<dbReference type="EMBL" id="JAUEPR010000102">
    <property type="protein sequence ID" value="KAK0464104.1"/>
    <property type="molecule type" value="Genomic_DNA"/>
</dbReference>
<keyword evidence="2" id="KW-1133">Transmembrane helix</keyword>
<organism evidence="4 5">
    <name type="scientific">Armillaria novae-zelandiae</name>
    <dbReference type="NCBI Taxonomy" id="153914"/>
    <lineage>
        <taxon>Eukaryota</taxon>
        <taxon>Fungi</taxon>
        <taxon>Dikarya</taxon>
        <taxon>Basidiomycota</taxon>
        <taxon>Agaricomycotina</taxon>
        <taxon>Agaricomycetes</taxon>
        <taxon>Agaricomycetidae</taxon>
        <taxon>Agaricales</taxon>
        <taxon>Marasmiineae</taxon>
        <taxon>Physalacriaceae</taxon>
        <taxon>Armillaria</taxon>
    </lineage>
</organism>
<sequence>MANDDTLKKFKENLPRWKQAFANAVAISPLVLILGKGIGQMLNTSQALQIGGRLSSLGKPDLLLRIEELLWRCIIGIAWGSWTSDVGIKRFLEQVQPLLAKIQHAENKTEKERLGREWNDRVWFSKALSFALHNPIPGLESKAGIHTCQWLQSTKDKWMASLVRTKGVSTIEAKQGYAVTRRRGRSCSRSPAPRITLPCRSRSVISYRTRPSFPGFPRDDVRKVHQCLTFRVQRWGHENFCDFLDEKTGKEPWRLPAATAPLTVEDVDPMLVEEIIVGNLPQSQEHDNSLLNVKEVEYHTKKLTQDDNRSWRTLMLMAPHLRITRNAVPVSALSRKRRRSRSPEASDAKAKKTKVDRNLSRSEIGICSPLVWVQSTDTHASFDYFPLQLNEVDDHEMITAWNDCVVLDNPRYRLPEMGKGMDNSMITTMAHSVAMDNPSATLETFRNYNIYHYMRARHPLSWSLPNLSLVGNVDSLREVQDHQRQASKETKDNINVNMSLRELFEEGLEQEGRVLNALALPCMTSYDSDPLQFILSSHCRAFEHTSDMPADIFDTTYPVSATSFWLVATKGTISYMHCDCHGVGTVVEVLCGRKLWYIFWHRGSSADDSMIEEYMGDWAPGFIPSPDEWEAEVVLLEPGSAFYMRPDTHHIVLTLENLIVKGHHIYATTTLAKSVMGWIHTCMLEYRIANVLHPELHELLLRIMCHFYRVMTNDDDKGFHYLEIPEMSRNGLLDIIALGNLCIFSLALLPCIEESPEQVKIAIATATGAYLSLIRYLKARYRLIFLSSPENEAAAKLPHVRSMDIGDFAVSSAAHFGRSLIYYSRMAYKLQMRLHDDSNVLHALKSMKNEVNASLNMFLHIDLMDEFWYTYKNEQKKCLHLCPVFDIRHKEDILDLGIYNACDMFESSQASVKHMEMKDFDGKETDNEGSFNEEEQSQSGNQDEENSEDASGSEYKP</sequence>
<feature type="compositionally biased region" description="Acidic residues" evidence="1">
    <location>
        <begin position="931"/>
        <end position="948"/>
    </location>
</feature>
<feature type="compositionally biased region" description="Basic and acidic residues" evidence="1">
    <location>
        <begin position="916"/>
        <end position="926"/>
    </location>
</feature>
<accession>A0AA39NEM2</accession>
<feature type="region of interest" description="Disordered" evidence="1">
    <location>
        <begin position="331"/>
        <end position="355"/>
    </location>
</feature>
<keyword evidence="2" id="KW-0812">Transmembrane</keyword>
<dbReference type="PROSITE" id="PS51184">
    <property type="entry name" value="JMJC"/>
    <property type="match status" value="1"/>
</dbReference>
<reference evidence="4" key="1">
    <citation type="submission" date="2023-06" db="EMBL/GenBank/DDBJ databases">
        <authorList>
            <consortium name="Lawrence Berkeley National Laboratory"/>
            <person name="Ahrendt S."/>
            <person name="Sahu N."/>
            <person name="Indic B."/>
            <person name="Wong-Bajracharya J."/>
            <person name="Merenyi Z."/>
            <person name="Ke H.-M."/>
            <person name="Monk M."/>
            <person name="Kocsube S."/>
            <person name="Drula E."/>
            <person name="Lipzen A."/>
            <person name="Balint B."/>
            <person name="Henrissat B."/>
            <person name="Andreopoulos B."/>
            <person name="Martin F.M."/>
            <person name="Harder C.B."/>
            <person name="Rigling D."/>
            <person name="Ford K.L."/>
            <person name="Foster G.D."/>
            <person name="Pangilinan J."/>
            <person name="Papanicolaou A."/>
            <person name="Barry K."/>
            <person name="LaButti K."/>
            <person name="Viragh M."/>
            <person name="Koriabine M."/>
            <person name="Yan M."/>
            <person name="Riley R."/>
            <person name="Champramary S."/>
            <person name="Plett K.L."/>
            <person name="Tsai I.J."/>
            <person name="Slot J."/>
            <person name="Sipos G."/>
            <person name="Plett J."/>
            <person name="Nagy L.G."/>
            <person name="Grigoriev I.V."/>
        </authorList>
    </citation>
    <scope>NUCLEOTIDE SEQUENCE</scope>
    <source>
        <strain evidence="4">ICMP 16352</strain>
    </source>
</reference>
<feature type="transmembrane region" description="Helical" evidence="2">
    <location>
        <begin position="20"/>
        <end position="39"/>
    </location>
</feature>
<feature type="domain" description="JmjC" evidence="3">
    <location>
        <begin position="527"/>
        <end position="705"/>
    </location>
</feature>
<dbReference type="SUPFAM" id="SSF51197">
    <property type="entry name" value="Clavaminate synthase-like"/>
    <property type="match status" value="1"/>
</dbReference>
<evidence type="ECO:0000256" key="2">
    <source>
        <dbReference type="SAM" id="Phobius"/>
    </source>
</evidence>
<evidence type="ECO:0000259" key="3">
    <source>
        <dbReference type="PROSITE" id="PS51184"/>
    </source>
</evidence>
<feature type="region of interest" description="Disordered" evidence="1">
    <location>
        <begin position="916"/>
        <end position="957"/>
    </location>
</feature>
<keyword evidence="2" id="KW-0472">Membrane</keyword>